<dbReference type="SUPFAM" id="SSF56801">
    <property type="entry name" value="Acetyl-CoA synthetase-like"/>
    <property type="match status" value="1"/>
</dbReference>
<evidence type="ECO:0000256" key="4">
    <source>
        <dbReference type="ARBA" id="ARBA00016743"/>
    </source>
</evidence>
<evidence type="ECO:0000256" key="3">
    <source>
        <dbReference type="ARBA" id="ARBA00007380"/>
    </source>
</evidence>
<dbReference type="SMART" id="SM00823">
    <property type="entry name" value="PKS_PP"/>
    <property type="match status" value="2"/>
</dbReference>
<comment type="cofactor">
    <cofactor evidence="1">
        <name>pantetheine 4'-phosphate</name>
        <dbReference type="ChEBI" id="CHEBI:47942"/>
    </cofactor>
</comment>
<dbReference type="Gene3D" id="1.10.1200.10">
    <property type="entry name" value="ACP-like"/>
    <property type="match status" value="2"/>
</dbReference>
<dbReference type="InterPro" id="IPR009081">
    <property type="entry name" value="PP-bd_ACP"/>
</dbReference>
<dbReference type="InterPro" id="IPR020845">
    <property type="entry name" value="AMP-binding_CS"/>
</dbReference>
<dbReference type="SUPFAM" id="SSF47336">
    <property type="entry name" value="ACP-like"/>
    <property type="match status" value="2"/>
</dbReference>
<dbReference type="RefSeq" id="WP_284922360.1">
    <property type="nucleotide sequence ID" value="NZ_CP126980.1"/>
</dbReference>
<reference evidence="11 12" key="1">
    <citation type="submission" date="2023-06" db="EMBL/GenBank/DDBJ databases">
        <authorList>
            <person name="Yushchuk O."/>
            <person name="Binda E."/>
            <person name="Ruckert-Reed C."/>
            <person name="Fedorenko V."/>
            <person name="Kalinowski J."/>
            <person name="Marinelli F."/>
        </authorList>
    </citation>
    <scope>NUCLEOTIDE SEQUENCE [LARGE SCALE GENOMIC DNA]</scope>
    <source>
        <strain evidence="11 12">NRRL 3884</strain>
    </source>
</reference>
<dbReference type="SUPFAM" id="SSF53335">
    <property type="entry name" value="S-adenosyl-L-methionine-dependent methyltransferases"/>
    <property type="match status" value="1"/>
</dbReference>
<dbReference type="InterPro" id="IPR010071">
    <property type="entry name" value="AA_adenyl_dom"/>
</dbReference>
<name>A0ABY8WTP3_9ACTN</name>
<dbReference type="InterPro" id="IPR006162">
    <property type="entry name" value="Ppantetheine_attach_site"/>
</dbReference>
<dbReference type="InterPro" id="IPR023213">
    <property type="entry name" value="CAT-like_dom_sf"/>
</dbReference>
<dbReference type="Proteomes" id="UP001240150">
    <property type="component" value="Chromosome"/>
</dbReference>
<dbReference type="PANTHER" id="PTHR45527">
    <property type="entry name" value="NONRIBOSOMAL PEPTIDE SYNTHETASE"/>
    <property type="match status" value="1"/>
</dbReference>
<dbReference type="Pfam" id="PF00550">
    <property type="entry name" value="PP-binding"/>
    <property type="match status" value="2"/>
</dbReference>
<evidence type="ECO:0000256" key="5">
    <source>
        <dbReference type="ARBA" id="ARBA00022450"/>
    </source>
</evidence>
<dbReference type="Pfam" id="PF00668">
    <property type="entry name" value="Condensation"/>
    <property type="match status" value="1"/>
</dbReference>
<dbReference type="InterPro" id="IPR057737">
    <property type="entry name" value="Condensation_MtbB-like"/>
</dbReference>
<accession>A0ABY8WTP3</accession>
<comment type="pathway">
    <text evidence="2">Siderophore biosynthesis; mycobactin biosynthesis.</text>
</comment>
<keyword evidence="5" id="KW-0596">Phosphopantetheine</keyword>
<dbReference type="CDD" id="cd19535">
    <property type="entry name" value="Cyc_NRPS"/>
    <property type="match status" value="1"/>
</dbReference>
<dbReference type="Pfam" id="PF00501">
    <property type="entry name" value="AMP-binding"/>
    <property type="match status" value="1"/>
</dbReference>
<dbReference type="PANTHER" id="PTHR45527:SF10">
    <property type="entry name" value="PYOCHELIN SYNTHASE PCHF"/>
    <property type="match status" value="1"/>
</dbReference>
<evidence type="ECO:0000313" key="11">
    <source>
        <dbReference type="EMBL" id="WIN00833.1"/>
    </source>
</evidence>
<keyword evidence="7" id="KW-0436">Ligase</keyword>
<dbReference type="InterPro" id="IPR045851">
    <property type="entry name" value="AMP-bd_C_sf"/>
</dbReference>
<feature type="region of interest" description="Disordered" evidence="9">
    <location>
        <begin position="1"/>
        <end position="20"/>
    </location>
</feature>
<dbReference type="Gene3D" id="3.30.300.30">
    <property type="match status" value="2"/>
</dbReference>
<feature type="compositionally biased region" description="Polar residues" evidence="9">
    <location>
        <begin position="1"/>
        <end position="15"/>
    </location>
</feature>
<evidence type="ECO:0000256" key="9">
    <source>
        <dbReference type="SAM" id="MobiDB-lite"/>
    </source>
</evidence>
<dbReference type="InterPro" id="IPR036736">
    <property type="entry name" value="ACP-like_sf"/>
</dbReference>
<proteinExistence type="inferred from homology"/>
<feature type="compositionally biased region" description="Basic and acidic residues" evidence="9">
    <location>
        <begin position="96"/>
        <end position="110"/>
    </location>
</feature>
<dbReference type="NCBIfam" id="TIGR01733">
    <property type="entry name" value="AA-adenyl-dom"/>
    <property type="match status" value="1"/>
</dbReference>
<evidence type="ECO:0000256" key="6">
    <source>
        <dbReference type="ARBA" id="ARBA00022553"/>
    </source>
</evidence>
<dbReference type="Gene3D" id="3.30.559.10">
    <property type="entry name" value="Chloramphenicol acetyltransferase-like domain"/>
    <property type="match status" value="1"/>
</dbReference>
<evidence type="ECO:0000313" key="12">
    <source>
        <dbReference type="Proteomes" id="UP001240150"/>
    </source>
</evidence>
<evidence type="ECO:0000256" key="7">
    <source>
        <dbReference type="ARBA" id="ARBA00022598"/>
    </source>
</evidence>
<dbReference type="PROSITE" id="PS00455">
    <property type="entry name" value="AMP_BINDING"/>
    <property type="match status" value="1"/>
</dbReference>
<dbReference type="SUPFAM" id="SSF52777">
    <property type="entry name" value="CoA-dependent acyltransferases"/>
    <property type="match status" value="2"/>
</dbReference>
<evidence type="ECO:0000256" key="2">
    <source>
        <dbReference type="ARBA" id="ARBA00005102"/>
    </source>
</evidence>
<evidence type="ECO:0000259" key="10">
    <source>
        <dbReference type="PROSITE" id="PS50075"/>
    </source>
</evidence>
<comment type="similarity">
    <text evidence="3">Belongs to the ATP-dependent AMP-binding enzyme family. MbtB subfamily.</text>
</comment>
<keyword evidence="6" id="KW-0597">Phosphoprotein</keyword>
<feature type="domain" description="Carrier" evidence="10">
    <location>
        <begin position="1381"/>
        <end position="1456"/>
    </location>
</feature>
<feature type="region of interest" description="Disordered" evidence="9">
    <location>
        <begin position="90"/>
        <end position="118"/>
    </location>
</feature>
<dbReference type="PROSITE" id="PS00012">
    <property type="entry name" value="PHOSPHOPANTETHEINE"/>
    <property type="match status" value="1"/>
</dbReference>
<dbReference type="InterPro" id="IPR020806">
    <property type="entry name" value="PKS_PP-bd"/>
</dbReference>
<evidence type="ECO:0000256" key="1">
    <source>
        <dbReference type="ARBA" id="ARBA00001957"/>
    </source>
</evidence>
<sequence length="1469" mass="155440">MDSTLSENSDTTDPDSCSGGVADELRAFASTLLGRSLTPGADDTSLFELGLQSLQLMRFVGRLRRAGRTVGFAELAADPTITAWARLLGDGPTAEPRQDRPARAPEHDGPTGDAPFPLTPVQQAYWVGRGDDQLLGGVGCHAYLEFETTGVDVARLGEAFRALLARHPMLRAVFAEDGTQTIAAESSWSGPEVHDLRASTSPEAESALRRLREGLSHRRFQVSRGEVVDLQVSRLPGGDRLHLDVDLLVCDVHSIRVLLADLAALYDGRRLPELGLTFADYLRRRAAAEGPARAVARDYWQARLADLPGGPRLPLAVEPGRLDTTRFTRRIQRLSPREWAALGQRAAACGVTSATLLLTAYAEILSRWSGDRRFLVNIPLFDRDREVHPDVAHLIADFTSLTLLDVDLDAAGDFAGRARAIQRRLHADLDHSAYNGVEVLRDLLRADPDSPRTAPVVFACNVDAPLVPAAFADRFGDHTFMLSQTPQVWLDNQVYLDRDGGLTIAWDAVEDLFPDRLLDQMQIAYAGLLRSLITAEWAGEPAIGLPETTRRRRAEVNGSTRAHSGLRLHDGFFVQAARDPGRPALLWGDHGRLSYGELADRACRIGAALRARGVGRGDTVLVNAPKGPDQITAVLGVLAAGAVYVPVGVDQPALRRDRIAAVCGAAVVLTAGPAALDDSELTIAEALRERPAAPVAGEPGDTAYVIFTSGSTGEPKGVQISHRAAVNTVEDVNERFALRGDDRVLAVSALDFDLSVWDIFGLLSVGGAVALVAEDERRDAAGWLRLCARHRVTVWNSVPALMDMLLTAAEPDPLPPTLRLALLSGDWIGLDLPERLAKQTGGRCRLVALGGATEAAIWSNACVVESVPAHWRSIPYGTPLRNQSYRVVDPVGRDCPDWVPGELWIGGDGVADGYRGDPDLTARRFVQRNGRRWYRTGDLGRYWPDGTLEFLGRVDQQIKVNGFRVELGEVEAVLVAHPSIARAVVVADGERNHRLSALVVEETPTTDPAPPPGPAAEPSAGGTDAAAATLTALLAGLGAGGDPTPIAGLPVSARHSEALHAWLDLLSERGRARVEAGMIHELRRPAETPGGADAETTSIDRARPLLAAVLAGTADPAALLDDPALSPEGVHLPGVADCLRAAGRVVGAAVTAPGATGLVVEYAAHGGRTADLLMAGHPGGGSPTYVTVSRFPEVPAAARTRLAGAATVRGEDGTTVPDDLLHRADIGLINDAFALTSPAEALAGLRPMLRPGARVLVVAGAADSTSALVLGPLLRGPGSRRTDAPVASWLAGFATAGFTVREIVSAGQGAALLTACLDETAPVVAADRILDWAAARLPGHMVPARLVVTPALPLNANGKVDRGAALRLASAAAVTAAAPAAPQGHLEEAVAELWRRSLGLTAVGRHDNFFRSGGDSVLATRMLADIRATFGTALPMADVLRAPTVAGMCRLITERSGAGATEDIESGVL</sequence>
<feature type="region of interest" description="Disordered" evidence="9">
    <location>
        <begin position="1002"/>
        <end position="1024"/>
    </location>
</feature>
<protein>
    <recommendedName>
        <fullName evidence="4">Phenyloxazoline synthase MbtB</fullName>
    </recommendedName>
    <alternativeName>
        <fullName evidence="8">Mycobactin synthetase protein B</fullName>
    </alternativeName>
</protein>
<dbReference type="CDD" id="cd12114">
    <property type="entry name" value="A_NRPS_TlmIV_like"/>
    <property type="match status" value="1"/>
</dbReference>
<organism evidence="11 12">
    <name type="scientific">Actinoplanes oblitus</name>
    <dbReference type="NCBI Taxonomy" id="3040509"/>
    <lineage>
        <taxon>Bacteria</taxon>
        <taxon>Bacillati</taxon>
        <taxon>Actinomycetota</taxon>
        <taxon>Actinomycetes</taxon>
        <taxon>Micromonosporales</taxon>
        <taxon>Micromonosporaceae</taxon>
        <taxon>Actinoplanes</taxon>
    </lineage>
</organism>
<dbReference type="InterPro" id="IPR001242">
    <property type="entry name" value="Condensation_dom"/>
</dbReference>
<dbReference type="InterPro" id="IPR042099">
    <property type="entry name" value="ANL_N_sf"/>
</dbReference>
<keyword evidence="12" id="KW-1185">Reference proteome</keyword>
<dbReference type="InterPro" id="IPR029063">
    <property type="entry name" value="SAM-dependent_MTases_sf"/>
</dbReference>
<dbReference type="Gene3D" id="3.40.50.12780">
    <property type="entry name" value="N-terminal domain of ligase-like"/>
    <property type="match status" value="1"/>
</dbReference>
<dbReference type="Gene3D" id="3.30.559.30">
    <property type="entry name" value="Nonribosomal peptide synthetase, condensation domain"/>
    <property type="match status" value="1"/>
</dbReference>
<dbReference type="PROSITE" id="PS50075">
    <property type="entry name" value="CARRIER"/>
    <property type="match status" value="1"/>
</dbReference>
<dbReference type="InterPro" id="IPR000873">
    <property type="entry name" value="AMP-dep_synth/lig_dom"/>
</dbReference>
<dbReference type="EMBL" id="CP126980">
    <property type="protein sequence ID" value="WIN00833.1"/>
    <property type="molecule type" value="Genomic_DNA"/>
</dbReference>
<gene>
    <name evidence="11" type="ORF">ACTOB_004298</name>
</gene>
<evidence type="ECO:0000256" key="8">
    <source>
        <dbReference type="ARBA" id="ARBA00033440"/>
    </source>
</evidence>